<keyword evidence="2" id="KW-1185">Reference proteome</keyword>
<evidence type="ECO:0000313" key="2">
    <source>
        <dbReference type="Proteomes" id="UP001415857"/>
    </source>
</evidence>
<organism evidence="1 2">
    <name type="scientific">Liquidambar formosana</name>
    <name type="common">Formosan gum</name>
    <dbReference type="NCBI Taxonomy" id="63359"/>
    <lineage>
        <taxon>Eukaryota</taxon>
        <taxon>Viridiplantae</taxon>
        <taxon>Streptophyta</taxon>
        <taxon>Embryophyta</taxon>
        <taxon>Tracheophyta</taxon>
        <taxon>Spermatophyta</taxon>
        <taxon>Magnoliopsida</taxon>
        <taxon>eudicotyledons</taxon>
        <taxon>Gunneridae</taxon>
        <taxon>Pentapetalae</taxon>
        <taxon>Saxifragales</taxon>
        <taxon>Altingiaceae</taxon>
        <taxon>Liquidambar</taxon>
    </lineage>
</organism>
<gene>
    <name evidence="1" type="ORF">L1049_028312</name>
</gene>
<dbReference type="EMBL" id="JBBPBK010000009">
    <property type="protein sequence ID" value="KAK9278736.1"/>
    <property type="molecule type" value="Genomic_DNA"/>
</dbReference>
<comment type="caution">
    <text evidence="1">The sequence shown here is derived from an EMBL/GenBank/DDBJ whole genome shotgun (WGS) entry which is preliminary data.</text>
</comment>
<name>A0AAP0RIJ7_LIQFO</name>
<dbReference type="Proteomes" id="UP001415857">
    <property type="component" value="Unassembled WGS sequence"/>
</dbReference>
<proteinExistence type="predicted"/>
<reference evidence="1 2" key="1">
    <citation type="journal article" date="2024" name="Plant J.">
        <title>Genome sequences and population genomics reveal climatic adaptation and genomic divergence between two closely related sweetgum species.</title>
        <authorList>
            <person name="Xu W.Q."/>
            <person name="Ren C.Q."/>
            <person name="Zhang X.Y."/>
            <person name="Comes H.P."/>
            <person name="Liu X.H."/>
            <person name="Li Y.G."/>
            <person name="Kettle C.J."/>
            <person name="Jalonen R."/>
            <person name="Gaisberger H."/>
            <person name="Ma Y.Z."/>
            <person name="Qiu Y.X."/>
        </authorList>
    </citation>
    <scope>NUCLEOTIDE SEQUENCE [LARGE SCALE GENOMIC DNA]</scope>
    <source>
        <strain evidence="1">Hangzhou</strain>
    </source>
</reference>
<evidence type="ECO:0000313" key="1">
    <source>
        <dbReference type="EMBL" id="KAK9278736.1"/>
    </source>
</evidence>
<dbReference type="AlphaFoldDB" id="A0AAP0RIJ7"/>
<protein>
    <submittedName>
        <fullName evidence="1">Uncharacterized protein</fullName>
    </submittedName>
</protein>
<accession>A0AAP0RIJ7</accession>
<sequence length="190" mass="21123">MSLGLDVIEPSSIPLPIPPIIVPSSVPMSESIVSKPLQVYHCRNQTARNEDPPALPQPSSASPVVAKSAMLLGLRCQVRISFQVSDSSVDLFALQRFSIILKCLAYPFHVMSTWVLGAMVEFDNDNKMADKHVGEQMASSVETSQQQFIIVKRKNDVEKSEVIIQSAQLEEQPEGELVNKYEKEYHNNKA</sequence>